<dbReference type="EMBL" id="CAJNJA010020409">
    <property type="protein sequence ID" value="CAE7459586.1"/>
    <property type="molecule type" value="Genomic_DNA"/>
</dbReference>
<reference evidence="2" key="1">
    <citation type="submission" date="2021-02" db="EMBL/GenBank/DDBJ databases">
        <authorList>
            <person name="Dougan E. K."/>
            <person name="Rhodes N."/>
            <person name="Thang M."/>
            <person name="Chan C."/>
        </authorList>
    </citation>
    <scope>NUCLEOTIDE SEQUENCE</scope>
</reference>
<name>A0A812S1B0_9DINO</name>
<protein>
    <recommendedName>
        <fullName evidence="1">BTB domain-containing protein</fullName>
    </recommendedName>
</protein>
<dbReference type="InterPro" id="IPR035927">
    <property type="entry name" value="DUSP-like_sf"/>
</dbReference>
<dbReference type="InterPro" id="IPR000210">
    <property type="entry name" value="BTB/POZ_dom"/>
</dbReference>
<accession>A0A812S1B0</accession>
<dbReference type="PANTHER" id="PTHR24413">
    <property type="entry name" value="SPECKLE-TYPE POZ PROTEIN"/>
    <property type="match status" value="1"/>
</dbReference>
<dbReference type="SUPFAM" id="SSF54695">
    <property type="entry name" value="POZ domain"/>
    <property type="match status" value="2"/>
</dbReference>
<sequence length="530" mass="58115">MRTSMNQALHDDLQALAISDEGLLADAVLRGRNGDVRAHLALLEVRCPQLAEKAVKEPGGSLWSISLPDAGVEAVRNLLLYLYTDCLPPSFGENPSPILDLLMLASSLVSRDPRHAVSAESGNKKIRLEDSPCEMRRLWTLCEQHMCDQMTDQTVVEVLQAALKLGSKKLENVVYQFLKKRGNDLIRSVPFNQSLVAALGSEHPEAVARAVSAAAGAAVQVLPSDASQLTAVPPSKLLQHLGVLFESSRDADGTPLDLDSRIDCRVCWGELVASQLASHRCVLAARSAYFARMLSAPMRESSSGRVPITLPVGPSSAAVKAFLRYLYMGSFPEEVDGKQLTTCDWVDVLSIVDGPGGCNFLQLSDKAHSEVRELVLASLATPKQGDSSMMFLRRSMAQKCICLQPLAFNAALKMCAAEHHNLGAFKACFQTAAEEEWWTPAMEQELLVELLWRRCTTPTKYQPETPTKEQLAARRKEEVEFAEKTLNSPSNFGYLICMRWLNSWTKGFLLSAREPPGPISNHNLVDASGN</sequence>
<dbReference type="SUPFAM" id="SSF143791">
    <property type="entry name" value="DUSP-like"/>
    <property type="match status" value="1"/>
</dbReference>
<dbReference type="Proteomes" id="UP000601435">
    <property type="component" value="Unassembled WGS sequence"/>
</dbReference>
<evidence type="ECO:0000313" key="3">
    <source>
        <dbReference type="Proteomes" id="UP000601435"/>
    </source>
</evidence>
<comment type="caution">
    <text evidence="2">The sequence shown here is derived from an EMBL/GenBank/DDBJ whole genome shotgun (WGS) entry which is preliminary data.</text>
</comment>
<dbReference type="AlphaFoldDB" id="A0A812S1B0"/>
<dbReference type="Gene3D" id="3.30.2230.10">
    <property type="entry name" value="DUSP-like"/>
    <property type="match status" value="1"/>
</dbReference>
<evidence type="ECO:0000313" key="2">
    <source>
        <dbReference type="EMBL" id="CAE7459586.1"/>
    </source>
</evidence>
<dbReference type="Gene3D" id="3.30.710.10">
    <property type="entry name" value="Potassium Channel Kv1.1, Chain A"/>
    <property type="match status" value="2"/>
</dbReference>
<feature type="domain" description="BTB" evidence="1">
    <location>
        <begin position="258"/>
        <end position="335"/>
    </location>
</feature>
<dbReference type="InterPro" id="IPR011333">
    <property type="entry name" value="SKP1/BTB/POZ_sf"/>
</dbReference>
<dbReference type="PROSITE" id="PS50097">
    <property type="entry name" value="BTB"/>
    <property type="match status" value="1"/>
</dbReference>
<evidence type="ECO:0000259" key="1">
    <source>
        <dbReference type="PROSITE" id="PS50097"/>
    </source>
</evidence>
<proteinExistence type="predicted"/>
<dbReference type="OrthoDB" id="409642at2759"/>
<dbReference type="CDD" id="cd18186">
    <property type="entry name" value="BTB_POZ_ZBTB_KLHL-like"/>
    <property type="match status" value="2"/>
</dbReference>
<gene>
    <name evidence="2" type="ORF">SNEC2469_LOCUS12835</name>
</gene>
<dbReference type="Pfam" id="PF00651">
    <property type="entry name" value="BTB"/>
    <property type="match status" value="1"/>
</dbReference>
<keyword evidence="3" id="KW-1185">Reference proteome</keyword>
<organism evidence="2 3">
    <name type="scientific">Symbiodinium necroappetens</name>
    <dbReference type="NCBI Taxonomy" id="1628268"/>
    <lineage>
        <taxon>Eukaryota</taxon>
        <taxon>Sar</taxon>
        <taxon>Alveolata</taxon>
        <taxon>Dinophyceae</taxon>
        <taxon>Suessiales</taxon>
        <taxon>Symbiodiniaceae</taxon>
        <taxon>Symbiodinium</taxon>
    </lineage>
</organism>